<evidence type="ECO:0000256" key="6">
    <source>
        <dbReference type="ARBA" id="ARBA00023180"/>
    </source>
</evidence>
<sequence>MAADKKTSGTLTVFYVVAMLVTGTLNTLTTKIQFTLTSTGLDGAEETFRKPWFGTFNMLFAMSMVLGVQRLFMALLSLCRGKQAMQSAAGPLLQRLPTQSEKSYRQKVLMVAYPAAFDLVATALCCIGIMYIPASVWQMLRGATIVFSVLFSIVFLDRQLNCYHWVGIVLCTVGIMVIGCASVLGSAASSGEHAQDLHLVIFGMVLTLLGQVTQAAQVIAEEYLMKDVDLPAVEIVGFEGLWGLLMMVLIVYPALWLLPGSDHGHLEDPVDTYALVSNSQHLQCCVVLYLISCGTFNLAGIAVTGALSGIHRMMLDASRTMVIWAFCLFIHYRVDPRSPFGEAWTDHSLLQLGGFFVLIVGQAIYGEFIRIPGLKYPPPNLMEDMYMPSPAAAMHMASPLPPRRDGGDAHMPSPAAAMHIEEYLGKSIGKSTGWRGGPKPNGNSIIYVAMVVCWAGGHECAPLLVWKGVPHGQPALVPSSFRFGRASEITLLLRCWGLEKAMDDARKLLDSLMGSSRNVELSEAKKRKGENFKERETCKFYLIGFCPKHEELFHSTKRALGACNKVHSEALKEEFEAHPEKERHQAEYEQQLRAYLEELVRGADEWVTRERRNVQWAGQKLADRAAGVDGDDQLSSKAELAAERERCRALMEEAENIAETGDIEGSKTKLAEMGELKASFAAEREFRQSAVRAGPEGGPSNNDVCEICGLRTEAGDEARKRSHLQGKIHLGYCRIREMLADFIQRERTREKEGREKGAIDDKTEDRGERRRSRSRRDRDRRDRERDNGRGGPYVPLLDSLKQASLAIFLPGERSLICEFPLVHVSQLVSGDSRVAVAPASDFKFSVSQPSDLLEHAFARYLPLIFQHDGVQGAPNALTSLHIDVEDLDEKHPQITTDESYTLSVPATGGVATANAKTVFGALHALETFSQLVEFSFDEGQYSISHAPLKITDRPRFPHRGLMIDTGRHFLSLAVIRGVIDTLPYAKLNVLHWHLVDWQSFAVESKSSPRLWEAAFSASERYTQNDIASIVEYARLRGVRVVPEFDMPSHAHSFCVGYPEVCPASDCLSPLNVASNATWDLIEKLLLEFTSTGSSGLPLFPERSMTVNQGYGYFVKRYAAIAMEQGRRPVQWSEVFDHFGLALPKEVVIHVWTGNTNVTEVLALGYDVIRNVGYFSNSWYLDNLDVTWGHVYANEPCDDVPTDELCSKILGGHGEMWGETVDGSDLEQTVWPRTASVAEKLWSSRAQTASPAAAADRIRRFRCLLLERGVAAAPVDSSMARSAPKGPSSCLDDKPPAWSWQRRLMAQAEATAGDASGEPPADEGMKAKFEAWKVNKGMSKDDAMATYTKFIDEKKAEYGGSCRPLFAPCAAVLVIEADGLQQYWQQLDLYSPDTYLEQNVQAGLSGRRNTAGHLESVYLDVFHLRNDRILKSAAFQGFLANWNIHQVWRRPVAPAKVSPTSPSSSSSSPSVNRAKTPRKAGAVAVPGSRGGAGQWLWRRKVFNLWRRGTELGRRARLGDSYSYQMDSQQAEISGLEVGLAKLQGRNQDLEGLLGIERSRAQELETELGRSRVQVQELQNALKVSYVQQFEASQAHEQLENHFSALIEDMKKLKAERESLDLELAQRTQALKQSE</sequence>
<dbReference type="SUPFAM" id="SSF55545">
    <property type="entry name" value="beta-N-acetylhexosaminidase-like domain"/>
    <property type="match status" value="1"/>
</dbReference>
<dbReference type="EC" id="3.2.1.52" evidence="4"/>
<feature type="transmembrane region" description="Helical" evidence="10">
    <location>
        <begin position="138"/>
        <end position="156"/>
    </location>
</feature>
<evidence type="ECO:0000256" key="2">
    <source>
        <dbReference type="ARBA" id="ARBA00005655"/>
    </source>
</evidence>
<reference evidence="14" key="1">
    <citation type="submission" date="2021-02" db="EMBL/GenBank/DDBJ databases">
        <authorList>
            <person name="Dougan E. K."/>
            <person name="Rhodes N."/>
            <person name="Thang M."/>
            <person name="Chan C."/>
        </authorList>
    </citation>
    <scope>NUCLEOTIDE SEQUENCE</scope>
</reference>
<evidence type="ECO:0000256" key="9">
    <source>
        <dbReference type="SAM" id="MobiDB-lite"/>
    </source>
</evidence>
<feature type="transmembrane region" description="Helical" evidence="10">
    <location>
        <begin position="232"/>
        <end position="255"/>
    </location>
</feature>
<keyword evidence="6" id="KW-0325">Glycoprotein</keyword>
<dbReference type="InterPro" id="IPR025705">
    <property type="entry name" value="Beta_hexosaminidase_sua/sub"/>
</dbReference>
<dbReference type="GO" id="GO:0003729">
    <property type="term" value="F:mRNA binding"/>
    <property type="evidence" value="ECO:0007669"/>
    <property type="project" value="InterPro"/>
</dbReference>
<feature type="compositionally biased region" description="Low complexity" evidence="9">
    <location>
        <begin position="1457"/>
        <end position="1469"/>
    </location>
</feature>
<dbReference type="PANTHER" id="PTHR22600:SF21">
    <property type="entry name" value="BETA-HEXOSAMINIDASE A"/>
    <property type="match status" value="1"/>
</dbReference>
<dbReference type="InterPro" id="IPR004882">
    <property type="entry name" value="Luc7-rel"/>
</dbReference>
<dbReference type="InterPro" id="IPR015883">
    <property type="entry name" value="Glyco_hydro_20_cat"/>
</dbReference>
<evidence type="ECO:0000256" key="10">
    <source>
        <dbReference type="SAM" id="Phobius"/>
    </source>
</evidence>
<dbReference type="Pfam" id="PF00892">
    <property type="entry name" value="EamA"/>
    <property type="match status" value="1"/>
</dbReference>
<dbReference type="OrthoDB" id="29773at2759"/>
<dbReference type="GO" id="GO:0005685">
    <property type="term" value="C:U1 snRNP"/>
    <property type="evidence" value="ECO:0007669"/>
    <property type="project" value="InterPro"/>
</dbReference>
<feature type="domain" description="Glycoside hydrolase family 20 catalytic" evidence="11">
    <location>
        <begin position="1105"/>
        <end position="1243"/>
    </location>
</feature>
<feature type="coiled-coil region" evidence="8">
    <location>
        <begin position="1545"/>
        <end position="1628"/>
    </location>
</feature>
<feature type="transmembrane region" description="Helical" evidence="10">
    <location>
        <begin position="286"/>
        <end position="310"/>
    </location>
</feature>
<dbReference type="InterPro" id="IPR000620">
    <property type="entry name" value="EamA_dom"/>
</dbReference>
<dbReference type="Gene3D" id="1.20.80.10">
    <property type="match status" value="1"/>
</dbReference>
<evidence type="ECO:0000256" key="7">
    <source>
        <dbReference type="ARBA" id="ARBA00023295"/>
    </source>
</evidence>
<dbReference type="SUPFAM" id="SSF103481">
    <property type="entry name" value="Multidrug resistance efflux transporter EmrE"/>
    <property type="match status" value="1"/>
</dbReference>
<dbReference type="Gene3D" id="1.10.3730.20">
    <property type="match status" value="1"/>
</dbReference>
<dbReference type="SUPFAM" id="SSF47027">
    <property type="entry name" value="Acyl-CoA binding protein"/>
    <property type="match status" value="1"/>
</dbReference>
<evidence type="ECO:0000259" key="11">
    <source>
        <dbReference type="Pfam" id="PF00728"/>
    </source>
</evidence>
<feature type="region of interest" description="Disordered" evidence="9">
    <location>
        <begin position="1453"/>
        <end position="1488"/>
    </location>
</feature>
<dbReference type="Pfam" id="PF14845">
    <property type="entry name" value="Glycohydro_20b2"/>
    <property type="match status" value="1"/>
</dbReference>
<evidence type="ECO:0000256" key="4">
    <source>
        <dbReference type="ARBA" id="ARBA00012663"/>
    </source>
</evidence>
<dbReference type="InterPro" id="IPR014352">
    <property type="entry name" value="FERM/acyl-CoA-bd_prot_sf"/>
</dbReference>
<feature type="transmembrane region" description="Helical" evidence="10">
    <location>
        <begin position="108"/>
        <end position="132"/>
    </location>
</feature>
<feature type="region of interest" description="Disordered" evidence="9">
    <location>
        <begin position="747"/>
        <end position="795"/>
    </location>
</feature>
<dbReference type="InterPro" id="IPR037185">
    <property type="entry name" value="EmrE-like"/>
</dbReference>
<comment type="similarity">
    <text evidence="3">Belongs to the glycosyl hydrolase 20 family.</text>
</comment>
<evidence type="ECO:0000313" key="15">
    <source>
        <dbReference type="Proteomes" id="UP000654075"/>
    </source>
</evidence>
<keyword evidence="5" id="KW-0378">Hydrolase</keyword>
<dbReference type="Pfam" id="PF03194">
    <property type="entry name" value="LUC7"/>
    <property type="match status" value="1"/>
</dbReference>
<dbReference type="GO" id="GO:0005975">
    <property type="term" value="P:carbohydrate metabolic process"/>
    <property type="evidence" value="ECO:0007669"/>
    <property type="project" value="InterPro"/>
</dbReference>
<dbReference type="GO" id="GO:0000062">
    <property type="term" value="F:fatty-acyl-CoA binding"/>
    <property type="evidence" value="ECO:0007669"/>
    <property type="project" value="InterPro"/>
</dbReference>
<feature type="transmembrane region" description="Helical" evidence="10">
    <location>
        <begin position="197"/>
        <end position="220"/>
    </location>
</feature>
<feature type="compositionally biased region" description="Basic and acidic residues" evidence="9">
    <location>
        <begin position="776"/>
        <end position="788"/>
    </location>
</feature>
<keyword evidence="10" id="KW-0812">Transmembrane</keyword>
<dbReference type="Gene3D" id="3.30.379.10">
    <property type="entry name" value="Chitobiase/beta-hexosaminidase domain 2-like"/>
    <property type="match status" value="1"/>
</dbReference>
<evidence type="ECO:0000259" key="12">
    <source>
        <dbReference type="Pfam" id="PF00892"/>
    </source>
</evidence>
<evidence type="ECO:0000256" key="5">
    <source>
        <dbReference type="ARBA" id="ARBA00022801"/>
    </source>
</evidence>
<dbReference type="Gene3D" id="3.20.20.80">
    <property type="entry name" value="Glycosidases"/>
    <property type="match status" value="1"/>
</dbReference>
<name>A0A813FK60_POLGL</name>
<comment type="catalytic activity">
    <reaction evidence="1">
        <text>Hydrolysis of terminal non-reducing N-acetyl-D-hexosamine residues in N-acetyl-beta-D-hexosaminides.</text>
        <dbReference type="EC" id="3.2.1.52"/>
    </reaction>
</comment>
<dbReference type="InterPro" id="IPR029019">
    <property type="entry name" value="HEX_eukaryotic_N"/>
</dbReference>
<feature type="compositionally biased region" description="Basic and acidic residues" evidence="9">
    <location>
        <begin position="747"/>
        <end position="768"/>
    </location>
</feature>
<keyword evidence="10" id="KW-0472">Membrane</keyword>
<feature type="domain" description="EamA" evidence="12">
    <location>
        <begin position="104"/>
        <end position="178"/>
    </location>
</feature>
<evidence type="ECO:0000313" key="14">
    <source>
        <dbReference type="EMBL" id="CAE8612369.1"/>
    </source>
</evidence>
<keyword evidence="15" id="KW-1185">Reference proteome</keyword>
<dbReference type="GO" id="GO:0030203">
    <property type="term" value="P:glycosaminoglycan metabolic process"/>
    <property type="evidence" value="ECO:0007669"/>
    <property type="project" value="TreeGrafter"/>
</dbReference>
<dbReference type="EMBL" id="CAJNNV010025112">
    <property type="protein sequence ID" value="CAE8612369.1"/>
    <property type="molecule type" value="Genomic_DNA"/>
</dbReference>
<feature type="non-terminal residue" evidence="14">
    <location>
        <position position="1"/>
    </location>
</feature>
<keyword evidence="7" id="KW-0326">Glycosidase</keyword>
<dbReference type="Pfam" id="PF00728">
    <property type="entry name" value="Glyco_hydro_20"/>
    <property type="match status" value="2"/>
</dbReference>
<dbReference type="GO" id="GO:0004563">
    <property type="term" value="F:beta-N-acetylhexosaminidase activity"/>
    <property type="evidence" value="ECO:0007669"/>
    <property type="project" value="UniProtKB-EC"/>
</dbReference>
<dbReference type="GO" id="GO:0016020">
    <property type="term" value="C:membrane"/>
    <property type="evidence" value="ECO:0007669"/>
    <property type="project" value="InterPro"/>
</dbReference>
<dbReference type="SUPFAM" id="SSF51445">
    <property type="entry name" value="(Trans)glycosidases"/>
    <property type="match status" value="1"/>
</dbReference>
<dbReference type="PANTHER" id="PTHR22600">
    <property type="entry name" value="BETA-HEXOSAMINIDASE"/>
    <property type="match status" value="1"/>
</dbReference>
<gene>
    <name evidence="14" type="ORF">PGLA1383_LOCUS30164</name>
</gene>
<comment type="caution">
    <text evidence="14">The sequence shown here is derived from an EMBL/GenBank/DDBJ whole genome shotgun (WGS) entry which is preliminary data.</text>
</comment>
<keyword evidence="10" id="KW-1133">Transmembrane helix</keyword>
<feature type="transmembrane region" description="Helical" evidence="10">
    <location>
        <begin position="52"/>
        <end position="76"/>
    </location>
</feature>
<feature type="domain" description="Beta-hexosaminidase eukaryotic type N-terminal" evidence="13">
    <location>
        <begin position="850"/>
        <end position="931"/>
    </location>
</feature>
<dbReference type="InterPro" id="IPR035984">
    <property type="entry name" value="Acyl-CoA-binding_sf"/>
</dbReference>
<evidence type="ECO:0000256" key="8">
    <source>
        <dbReference type="SAM" id="Coils"/>
    </source>
</evidence>
<feature type="transmembrane region" description="Helical" evidence="10">
    <location>
        <begin position="349"/>
        <end position="368"/>
    </location>
</feature>
<proteinExistence type="inferred from homology"/>
<feature type="transmembrane region" description="Helical" evidence="10">
    <location>
        <begin position="163"/>
        <end position="185"/>
    </location>
</feature>
<dbReference type="InterPro" id="IPR017853">
    <property type="entry name" value="GH"/>
</dbReference>
<evidence type="ECO:0000259" key="13">
    <source>
        <dbReference type="Pfam" id="PF14845"/>
    </source>
</evidence>
<protein>
    <recommendedName>
        <fullName evidence="4">beta-N-acetylhexosaminidase</fullName>
        <ecNumber evidence="4">3.2.1.52</ecNumber>
    </recommendedName>
</protein>
<feature type="domain" description="Glycoside hydrolase family 20 catalytic" evidence="11">
    <location>
        <begin position="956"/>
        <end position="1063"/>
    </location>
</feature>
<organism evidence="14 15">
    <name type="scientific">Polarella glacialis</name>
    <name type="common">Dinoflagellate</name>
    <dbReference type="NCBI Taxonomy" id="89957"/>
    <lineage>
        <taxon>Eukaryota</taxon>
        <taxon>Sar</taxon>
        <taxon>Alveolata</taxon>
        <taxon>Dinophyceae</taxon>
        <taxon>Suessiales</taxon>
        <taxon>Suessiaceae</taxon>
        <taxon>Polarella</taxon>
    </lineage>
</organism>
<dbReference type="InterPro" id="IPR029018">
    <property type="entry name" value="Hex-like_dom2"/>
</dbReference>
<dbReference type="Proteomes" id="UP000654075">
    <property type="component" value="Unassembled WGS sequence"/>
</dbReference>
<accession>A0A813FK60</accession>
<comment type="similarity">
    <text evidence="2">Belongs to the Luc7 family.</text>
</comment>
<dbReference type="PRINTS" id="PR00738">
    <property type="entry name" value="GLHYDRLASE20"/>
</dbReference>
<keyword evidence="8" id="KW-0175">Coiled coil</keyword>
<feature type="transmembrane region" description="Helical" evidence="10">
    <location>
        <begin position="12"/>
        <end position="32"/>
    </location>
</feature>
<dbReference type="GO" id="GO:0006376">
    <property type="term" value="P:mRNA splice site recognition"/>
    <property type="evidence" value="ECO:0007669"/>
    <property type="project" value="InterPro"/>
</dbReference>
<evidence type="ECO:0000256" key="1">
    <source>
        <dbReference type="ARBA" id="ARBA00001231"/>
    </source>
</evidence>
<evidence type="ECO:0000256" key="3">
    <source>
        <dbReference type="ARBA" id="ARBA00006285"/>
    </source>
</evidence>